<gene>
    <name evidence="19" type="primary">cobS</name>
    <name evidence="20" type="ORF">CBU02nite_16000</name>
</gene>
<evidence type="ECO:0000256" key="17">
    <source>
        <dbReference type="ARBA" id="ARBA00048623"/>
    </source>
</evidence>
<keyword evidence="9 19" id="KW-0808">Transferase</keyword>
<evidence type="ECO:0000256" key="14">
    <source>
        <dbReference type="ARBA" id="ARBA00025228"/>
    </source>
</evidence>
<dbReference type="PANTHER" id="PTHR34148:SF1">
    <property type="entry name" value="ADENOSYLCOBINAMIDE-GDP RIBAZOLETRANSFERASE"/>
    <property type="match status" value="1"/>
</dbReference>
<evidence type="ECO:0000256" key="4">
    <source>
        <dbReference type="ARBA" id="ARBA00010561"/>
    </source>
</evidence>
<name>A0A512TLE8_CLOBU</name>
<sequence>MWGSFKIAFSMYSKIPMPETDWNKDNMKYAMCFFPMVGAAIGLLVVTVYLICNTLQMGNLLKASILTVLPVLITGGIHLDGFVDTMDAINSYQSVERKLEILKDSHIGAFALISCVVYFIVDFGLWSEIGLRSILILCVGFMLSRALSALSIVTFPCAKTSGLAASFSDAAQKNTVKITMYIYIAFCIGIMLFINFVLGSICIISAFLMFIYYKHMSIKKFSGITGDLAGYFLQMCELLMLASVILGEKLIMLL</sequence>
<comment type="catalytic activity">
    <reaction evidence="17 19">
        <text>alpha-ribazole + adenosylcob(III)inamide-GDP = adenosylcob(III)alamin + GMP + H(+)</text>
        <dbReference type="Rhea" id="RHEA:16049"/>
        <dbReference type="ChEBI" id="CHEBI:10329"/>
        <dbReference type="ChEBI" id="CHEBI:15378"/>
        <dbReference type="ChEBI" id="CHEBI:18408"/>
        <dbReference type="ChEBI" id="CHEBI:58115"/>
        <dbReference type="ChEBI" id="CHEBI:60487"/>
        <dbReference type="EC" id="2.7.8.26"/>
    </reaction>
</comment>
<comment type="cofactor">
    <cofactor evidence="1 19">
        <name>Mg(2+)</name>
        <dbReference type="ChEBI" id="CHEBI:18420"/>
    </cofactor>
</comment>
<dbReference type="EC" id="2.7.8.26" evidence="5 19"/>
<comment type="caution">
    <text evidence="20">The sequence shown here is derived from an EMBL/GenBank/DDBJ whole genome shotgun (WGS) entry which is preliminary data.</text>
</comment>
<feature type="transmembrane region" description="Helical" evidence="19">
    <location>
        <begin position="107"/>
        <end position="127"/>
    </location>
</feature>
<proteinExistence type="inferred from homology"/>
<dbReference type="GO" id="GO:0005886">
    <property type="term" value="C:plasma membrane"/>
    <property type="evidence" value="ECO:0007669"/>
    <property type="project" value="UniProtKB-SubCell"/>
</dbReference>
<evidence type="ECO:0000256" key="9">
    <source>
        <dbReference type="ARBA" id="ARBA00022679"/>
    </source>
</evidence>
<evidence type="ECO:0000313" key="21">
    <source>
        <dbReference type="Proteomes" id="UP000321089"/>
    </source>
</evidence>
<organism evidence="20 21">
    <name type="scientific">Clostridium butyricum</name>
    <dbReference type="NCBI Taxonomy" id="1492"/>
    <lineage>
        <taxon>Bacteria</taxon>
        <taxon>Bacillati</taxon>
        <taxon>Bacillota</taxon>
        <taxon>Clostridia</taxon>
        <taxon>Eubacteriales</taxon>
        <taxon>Clostridiaceae</taxon>
        <taxon>Clostridium</taxon>
    </lineage>
</organism>
<evidence type="ECO:0000256" key="7">
    <source>
        <dbReference type="ARBA" id="ARBA00022475"/>
    </source>
</evidence>
<comment type="pathway">
    <text evidence="3 19">Cofactor biosynthesis; adenosylcobalamin biosynthesis; adenosylcobalamin from cob(II)yrinate a,c-diamide: step 7/7.</text>
</comment>
<dbReference type="PANTHER" id="PTHR34148">
    <property type="entry name" value="ADENOSYLCOBINAMIDE-GDP RIBAZOLETRANSFERASE"/>
    <property type="match status" value="1"/>
</dbReference>
<dbReference type="HAMAP" id="MF_00719">
    <property type="entry name" value="CobS"/>
    <property type="match status" value="1"/>
</dbReference>
<evidence type="ECO:0000256" key="11">
    <source>
        <dbReference type="ARBA" id="ARBA00022842"/>
    </source>
</evidence>
<keyword evidence="13 19" id="KW-0472">Membrane</keyword>
<evidence type="ECO:0000256" key="8">
    <source>
        <dbReference type="ARBA" id="ARBA00022573"/>
    </source>
</evidence>
<evidence type="ECO:0000256" key="13">
    <source>
        <dbReference type="ARBA" id="ARBA00023136"/>
    </source>
</evidence>
<dbReference type="GO" id="GO:0008818">
    <property type="term" value="F:cobalamin 5'-phosphate synthase activity"/>
    <property type="evidence" value="ECO:0007669"/>
    <property type="project" value="UniProtKB-UniRule"/>
</dbReference>
<evidence type="ECO:0000256" key="19">
    <source>
        <dbReference type="HAMAP-Rule" id="MF_00719"/>
    </source>
</evidence>
<dbReference type="RefSeq" id="WP_003433278.1">
    <property type="nucleotide sequence ID" value="NZ_BKBC01000017.1"/>
</dbReference>
<evidence type="ECO:0000256" key="3">
    <source>
        <dbReference type="ARBA" id="ARBA00004663"/>
    </source>
</evidence>
<protein>
    <recommendedName>
        <fullName evidence="6 19">Adenosylcobinamide-GDP ribazoletransferase</fullName>
        <ecNumber evidence="5 19">2.7.8.26</ecNumber>
    </recommendedName>
    <alternativeName>
        <fullName evidence="16 19">Cobalamin synthase</fullName>
    </alternativeName>
    <alternativeName>
        <fullName evidence="15 19">Cobalamin-5'-phosphate synthase</fullName>
    </alternativeName>
</protein>
<dbReference type="AlphaFoldDB" id="A0A512TLE8"/>
<dbReference type="Proteomes" id="UP000321089">
    <property type="component" value="Unassembled WGS sequence"/>
</dbReference>
<evidence type="ECO:0000256" key="15">
    <source>
        <dbReference type="ARBA" id="ARBA00032605"/>
    </source>
</evidence>
<keyword evidence="10 19" id="KW-0812">Transmembrane</keyword>
<dbReference type="GO" id="GO:0009236">
    <property type="term" value="P:cobalamin biosynthetic process"/>
    <property type="evidence" value="ECO:0007669"/>
    <property type="project" value="UniProtKB-UniRule"/>
</dbReference>
<evidence type="ECO:0000256" key="1">
    <source>
        <dbReference type="ARBA" id="ARBA00001946"/>
    </source>
</evidence>
<keyword evidence="7 19" id="KW-1003">Cell membrane</keyword>
<evidence type="ECO:0000256" key="5">
    <source>
        <dbReference type="ARBA" id="ARBA00013200"/>
    </source>
</evidence>
<keyword evidence="8 19" id="KW-0169">Cobalamin biosynthesis</keyword>
<feature type="transmembrane region" description="Helical" evidence="19">
    <location>
        <begin position="133"/>
        <end position="157"/>
    </location>
</feature>
<comment type="similarity">
    <text evidence="4 19">Belongs to the CobS family.</text>
</comment>
<keyword evidence="12 19" id="KW-1133">Transmembrane helix</keyword>
<feature type="transmembrane region" description="Helical" evidence="19">
    <location>
        <begin position="178"/>
        <end position="211"/>
    </location>
</feature>
<feature type="transmembrane region" description="Helical" evidence="19">
    <location>
        <begin position="27"/>
        <end position="52"/>
    </location>
</feature>
<comment type="function">
    <text evidence="14 19">Joins adenosylcobinamide-GDP and alpha-ribazole to generate adenosylcobalamin (Ado-cobalamin). Also synthesizes adenosylcobalamin 5'-phosphate from adenosylcobinamide-GDP and alpha-ribazole 5'-phosphate.</text>
</comment>
<dbReference type="GO" id="GO:0051073">
    <property type="term" value="F:adenosylcobinamide-GDP ribazoletransferase activity"/>
    <property type="evidence" value="ECO:0007669"/>
    <property type="project" value="UniProtKB-UniRule"/>
</dbReference>
<keyword evidence="11 19" id="KW-0460">Magnesium</keyword>
<evidence type="ECO:0000256" key="10">
    <source>
        <dbReference type="ARBA" id="ARBA00022692"/>
    </source>
</evidence>
<accession>A0A512TLE8</accession>
<dbReference type="EMBL" id="BKBC01000017">
    <property type="protein sequence ID" value="GEQ21094.1"/>
    <property type="molecule type" value="Genomic_DNA"/>
</dbReference>
<evidence type="ECO:0000256" key="18">
    <source>
        <dbReference type="ARBA" id="ARBA00049504"/>
    </source>
</evidence>
<evidence type="ECO:0000313" key="20">
    <source>
        <dbReference type="EMBL" id="GEQ21094.1"/>
    </source>
</evidence>
<comment type="subcellular location">
    <subcellularLocation>
        <location evidence="2 19">Cell membrane</location>
        <topology evidence="2 19">Multi-pass membrane protein</topology>
    </subcellularLocation>
</comment>
<dbReference type="UniPathway" id="UPA00148">
    <property type="reaction ID" value="UER00238"/>
</dbReference>
<evidence type="ECO:0000256" key="6">
    <source>
        <dbReference type="ARBA" id="ARBA00015850"/>
    </source>
</evidence>
<dbReference type="InterPro" id="IPR003805">
    <property type="entry name" value="CobS"/>
</dbReference>
<comment type="catalytic activity">
    <reaction evidence="18 19">
        <text>alpha-ribazole 5'-phosphate + adenosylcob(III)inamide-GDP = adenosylcob(III)alamin 5'-phosphate + GMP + H(+)</text>
        <dbReference type="Rhea" id="RHEA:23560"/>
        <dbReference type="ChEBI" id="CHEBI:15378"/>
        <dbReference type="ChEBI" id="CHEBI:57918"/>
        <dbReference type="ChEBI" id="CHEBI:58115"/>
        <dbReference type="ChEBI" id="CHEBI:60487"/>
        <dbReference type="ChEBI" id="CHEBI:60493"/>
        <dbReference type="EC" id="2.7.8.26"/>
    </reaction>
</comment>
<evidence type="ECO:0000256" key="2">
    <source>
        <dbReference type="ARBA" id="ARBA00004651"/>
    </source>
</evidence>
<reference evidence="20 21" key="1">
    <citation type="submission" date="2019-07" db="EMBL/GenBank/DDBJ databases">
        <title>Whole genome shotgun sequence of Clostridium butyricum NBRC 3858.</title>
        <authorList>
            <person name="Hosoyama A."/>
            <person name="Uohara A."/>
            <person name="Ohji S."/>
            <person name="Ichikawa N."/>
        </authorList>
    </citation>
    <scope>NUCLEOTIDE SEQUENCE [LARGE SCALE GENOMIC DNA]</scope>
    <source>
        <strain evidence="20 21">NBRC 3858</strain>
    </source>
</reference>
<evidence type="ECO:0000256" key="12">
    <source>
        <dbReference type="ARBA" id="ARBA00022989"/>
    </source>
</evidence>
<evidence type="ECO:0000256" key="16">
    <source>
        <dbReference type="ARBA" id="ARBA00032853"/>
    </source>
</evidence>
<dbReference type="Pfam" id="PF02654">
    <property type="entry name" value="CobS"/>
    <property type="match status" value="1"/>
</dbReference>